<gene>
    <name evidence="1" type="ORF">DSO57_1001799</name>
</gene>
<name>A0ACC2U795_9FUNG</name>
<dbReference type="EMBL" id="QTSX02001424">
    <property type="protein sequence ID" value="KAJ9082728.1"/>
    <property type="molecule type" value="Genomic_DNA"/>
</dbReference>
<organism evidence="1 2">
    <name type="scientific">Entomophthora muscae</name>
    <dbReference type="NCBI Taxonomy" id="34485"/>
    <lineage>
        <taxon>Eukaryota</taxon>
        <taxon>Fungi</taxon>
        <taxon>Fungi incertae sedis</taxon>
        <taxon>Zoopagomycota</taxon>
        <taxon>Entomophthoromycotina</taxon>
        <taxon>Entomophthoromycetes</taxon>
        <taxon>Entomophthorales</taxon>
        <taxon>Entomophthoraceae</taxon>
        <taxon>Entomophthora</taxon>
    </lineage>
</organism>
<keyword evidence="2" id="KW-1185">Reference proteome</keyword>
<evidence type="ECO:0000313" key="1">
    <source>
        <dbReference type="EMBL" id="KAJ9082728.1"/>
    </source>
</evidence>
<comment type="caution">
    <text evidence="1">The sequence shown here is derived from an EMBL/GenBank/DDBJ whole genome shotgun (WGS) entry which is preliminary data.</text>
</comment>
<sequence length="143" mass="16183">MLCVELEAIHQEHRQLLDALETLYRDLPECDDEDVQFTVPALIDRVYNLVGENHDLIDRAITLQKLHQDTEADRLEIAHLKSQLEELRLVSRSLPNPKLHLTKGSTLQAELADILDGLRLTSLRPDFLTGASIPPIDSSPFVN</sequence>
<proteinExistence type="predicted"/>
<accession>A0ACC2U795</accession>
<dbReference type="Proteomes" id="UP001165960">
    <property type="component" value="Unassembled WGS sequence"/>
</dbReference>
<protein>
    <submittedName>
        <fullName evidence="1">Uncharacterized protein</fullName>
    </submittedName>
</protein>
<evidence type="ECO:0000313" key="2">
    <source>
        <dbReference type="Proteomes" id="UP001165960"/>
    </source>
</evidence>
<reference evidence="1" key="1">
    <citation type="submission" date="2022-04" db="EMBL/GenBank/DDBJ databases">
        <title>Genome of the entomopathogenic fungus Entomophthora muscae.</title>
        <authorList>
            <person name="Elya C."/>
            <person name="Lovett B.R."/>
            <person name="Lee E."/>
            <person name="Macias A.M."/>
            <person name="Hajek A.E."/>
            <person name="De Bivort B.L."/>
            <person name="Kasson M.T."/>
            <person name="De Fine Licht H.H."/>
            <person name="Stajich J.E."/>
        </authorList>
    </citation>
    <scope>NUCLEOTIDE SEQUENCE</scope>
    <source>
        <strain evidence="1">Berkeley</strain>
    </source>
</reference>